<evidence type="ECO:0000256" key="1">
    <source>
        <dbReference type="SAM" id="SignalP"/>
    </source>
</evidence>
<evidence type="ECO:0000259" key="2">
    <source>
        <dbReference type="Pfam" id="PF21671"/>
    </source>
</evidence>
<feature type="domain" description="Protein CPL1-like" evidence="2">
    <location>
        <begin position="230"/>
        <end position="299"/>
    </location>
</feature>
<reference evidence="3" key="1">
    <citation type="submission" date="2017-08" db="EMBL/GenBank/DDBJ databases">
        <authorList>
            <person name="Cuomo C."/>
            <person name="Billmyre B."/>
            <person name="Heitman J."/>
        </authorList>
    </citation>
    <scope>NUCLEOTIDE SEQUENCE</scope>
    <source>
        <strain evidence="3">CBS 12478</strain>
    </source>
</reference>
<dbReference type="GeneID" id="43591071"/>
<feature type="chain" id="PRO_5042600061" description="Protein CPL1-like domain-containing protein" evidence="1">
    <location>
        <begin position="20"/>
        <end position="301"/>
    </location>
</feature>
<sequence>MLFTKVVIASVALAPSIMAARAYIGCFTTVASNTVSVFARPGDNGESCAAYCGNVGRLYSYFRVSESTCVCSNDGPDPGAITSAQEVNSVSCPNSFAVHVALTTEDFGGCYNSLSSSGEELFSTNQNSVEACYQSCVDFEFATITYTPQGSIRCYCDSQEIVARGTDTTCGTGVYFAYSHGPGQRYGGPSGYVKRQLRERLRLAERGRMEALCPGGMTACNIIGGEGLSFECLDTTAELESCGGCSNGVFNADHETVSSFGVDCTTLPGVSMGGVTCSAGECVAYSCQSGYKLKGNSCVAK</sequence>
<keyword evidence="4" id="KW-1185">Reference proteome</keyword>
<dbReference type="InterPro" id="IPR048661">
    <property type="entry name" value="CPL1-like"/>
</dbReference>
<keyword evidence="1" id="KW-0732">Signal</keyword>
<dbReference type="PANTHER" id="PTHR35192:SF2">
    <property type="entry name" value="APPLE DOMAIN-CONTAINING PROTEIN"/>
    <property type="match status" value="1"/>
</dbReference>
<proteinExistence type="predicted"/>
<name>A0AAJ8MU64_9TREE</name>
<reference evidence="3" key="2">
    <citation type="submission" date="2024-01" db="EMBL/GenBank/DDBJ databases">
        <title>Comparative genomics of Cryptococcus and Kwoniella reveals pathogenesis evolution and contrasting modes of karyotype evolution via chromosome fusion or intercentromeric recombination.</title>
        <authorList>
            <person name="Coelho M.A."/>
            <person name="David-Palma M."/>
            <person name="Shea T."/>
            <person name="Bowers K."/>
            <person name="McGinley-Smith S."/>
            <person name="Mohammad A.W."/>
            <person name="Gnirke A."/>
            <person name="Yurkov A.M."/>
            <person name="Nowrousian M."/>
            <person name="Sun S."/>
            <person name="Cuomo C.A."/>
            <person name="Heitman J."/>
        </authorList>
    </citation>
    <scope>NUCLEOTIDE SEQUENCE</scope>
    <source>
        <strain evidence="3">CBS 12478</strain>
    </source>
</reference>
<dbReference type="InterPro" id="IPR038955">
    <property type="entry name" value="PriA/CPL1_fungi"/>
</dbReference>
<organism evidence="3 4">
    <name type="scientific">Kwoniella shandongensis</name>
    <dbReference type="NCBI Taxonomy" id="1734106"/>
    <lineage>
        <taxon>Eukaryota</taxon>
        <taxon>Fungi</taxon>
        <taxon>Dikarya</taxon>
        <taxon>Basidiomycota</taxon>
        <taxon>Agaricomycotina</taxon>
        <taxon>Tremellomycetes</taxon>
        <taxon>Tremellales</taxon>
        <taxon>Cryptococcaceae</taxon>
        <taxon>Kwoniella</taxon>
    </lineage>
</organism>
<dbReference type="EMBL" id="CP144051">
    <property type="protein sequence ID" value="WWD15758.1"/>
    <property type="molecule type" value="Genomic_DNA"/>
</dbReference>
<dbReference type="PANTHER" id="PTHR35192">
    <property type="entry name" value="PROTEIN, PUTATIVE-RELATED"/>
    <property type="match status" value="1"/>
</dbReference>
<dbReference type="AlphaFoldDB" id="A0AAJ8MU64"/>
<accession>A0AAJ8MU64</accession>
<feature type="signal peptide" evidence="1">
    <location>
        <begin position="1"/>
        <end position="19"/>
    </location>
</feature>
<evidence type="ECO:0000313" key="3">
    <source>
        <dbReference type="EMBL" id="WWD15758.1"/>
    </source>
</evidence>
<gene>
    <name evidence="3" type="ORF">CI109_100180</name>
</gene>
<dbReference type="RefSeq" id="XP_031858826.2">
    <property type="nucleotide sequence ID" value="XM_032006907.2"/>
</dbReference>
<dbReference type="Pfam" id="PF21671">
    <property type="entry name" value="CPL1-like"/>
    <property type="match status" value="1"/>
</dbReference>
<dbReference type="Proteomes" id="UP000322225">
    <property type="component" value="Chromosome 1"/>
</dbReference>
<protein>
    <recommendedName>
        <fullName evidence="2">Protein CPL1-like domain-containing protein</fullName>
    </recommendedName>
</protein>
<evidence type="ECO:0000313" key="4">
    <source>
        <dbReference type="Proteomes" id="UP000322225"/>
    </source>
</evidence>
<dbReference type="KEGG" id="ksn:43591071"/>